<accession>A0A1B6HV44</accession>
<dbReference type="AlphaFoldDB" id="A0A1B6HV44"/>
<proteinExistence type="predicted"/>
<sequence>MLQSWFDAKSQDVTTNNKAFNNDGSNKINQERHRFNDTIFVEKSSFAPKNTKQFKINDVMSLSPLPINDEGQSYFVINSSIMRIYNYGNATLYKHSYNERS</sequence>
<organism evidence="1">
    <name type="scientific">Homalodisca liturata</name>
    <dbReference type="NCBI Taxonomy" id="320908"/>
    <lineage>
        <taxon>Eukaryota</taxon>
        <taxon>Metazoa</taxon>
        <taxon>Ecdysozoa</taxon>
        <taxon>Arthropoda</taxon>
        <taxon>Hexapoda</taxon>
        <taxon>Insecta</taxon>
        <taxon>Pterygota</taxon>
        <taxon>Neoptera</taxon>
        <taxon>Paraneoptera</taxon>
        <taxon>Hemiptera</taxon>
        <taxon>Auchenorrhyncha</taxon>
        <taxon>Membracoidea</taxon>
        <taxon>Cicadellidae</taxon>
        <taxon>Cicadellinae</taxon>
        <taxon>Proconiini</taxon>
        <taxon>Homalodisca</taxon>
    </lineage>
</organism>
<reference evidence="1" key="1">
    <citation type="submission" date="2015-11" db="EMBL/GenBank/DDBJ databases">
        <title>De novo transcriptome assembly of four potential Pierce s Disease insect vectors from Arizona vineyards.</title>
        <authorList>
            <person name="Tassone E.E."/>
        </authorList>
    </citation>
    <scope>NUCLEOTIDE SEQUENCE</scope>
</reference>
<evidence type="ECO:0000313" key="1">
    <source>
        <dbReference type="EMBL" id="JAS78520.1"/>
    </source>
</evidence>
<feature type="non-terminal residue" evidence="1">
    <location>
        <position position="101"/>
    </location>
</feature>
<name>A0A1B6HV44_9HEMI</name>
<gene>
    <name evidence="1" type="ORF">g.27333</name>
</gene>
<dbReference type="EMBL" id="GECU01029186">
    <property type="protein sequence ID" value="JAS78520.1"/>
    <property type="molecule type" value="Transcribed_RNA"/>
</dbReference>
<protein>
    <submittedName>
        <fullName evidence="1">Uncharacterized protein</fullName>
    </submittedName>
</protein>